<feature type="region of interest" description="Disordered" evidence="1">
    <location>
        <begin position="715"/>
        <end position="740"/>
    </location>
</feature>
<dbReference type="SUPFAM" id="SSF48371">
    <property type="entry name" value="ARM repeat"/>
    <property type="match status" value="1"/>
</dbReference>
<reference evidence="7" key="1">
    <citation type="submission" date="2022-08" db="EMBL/GenBank/DDBJ databases">
        <authorList>
            <person name="Gutierrez-Valencia J."/>
        </authorList>
    </citation>
    <scope>NUCLEOTIDE SEQUENCE</scope>
</reference>
<evidence type="ECO:0000259" key="3">
    <source>
        <dbReference type="Pfam" id="PF14676"/>
    </source>
</evidence>
<dbReference type="InterPro" id="IPR026171">
    <property type="entry name" value="FANCI"/>
</dbReference>
<organism evidence="7 8">
    <name type="scientific">Linum tenue</name>
    <dbReference type="NCBI Taxonomy" id="586396"/>
    <lineage>
        <taxon>Eukaryota</taxon>
        <taxon>Viridiplantae</taxon>
        <taxon>Streptophyta</taxon>
        <taxon>Embryophyta</taxon>
        <taxon>Tracheophyta</taxon>
        <taxon>Spermatophyta</taxon>
        <taxon>Magnoliopsida</taxon>
        <taxon>eudicotyledons</taxon>
        <taxon>Gunneridae</taxon>
        <taxon>Pentapetalae</taxon>
        <taxon>rosids</taxon>
        <taxon>fabids</taxon>
        <taxon>Malpighiales</taxon>
        <taxon>Linaceae</taxon>
        <taxon>Linum</taxon>
    </lineage>
</organism>
<dbReference type="Proteomes" id="UP001154282">
    <property type="component" value="Unassembled WGS sequence"/>
</dbReference>
<feature type="domain" description="FANCI solenoid 2" evidence="3">
    <location>
        <begin position="374"/>
        <end position="522"/>
    </location>
</feature>
<keyword evidence="8" id="KW-1185">Reference proteome</keyword>
<evidence type="ECO:0000313" key="8">
    <source>
        <dbReference type="Proteomes" id="UP001154282"/>
    </source>
</evidence>
<dbReference type="InterPro" id="IPR029312">
    <property type="entry name" value="FANCI_HD2"/>
</dbReference>
<dbReference type="Pfam" id="PF14679">
    <property type="entry name" value="FANCI_HD1"/>
    <property type="match status" value="1"/>
</dbReference>
<dbReference type="GO" id="GO:0070182">
    <property type="term" value="F:DNA polymerase binding"/>
    <property type="evidence" value="ECO:0007669"/>
    <property type="project" value="TreeGrafter"/>
</dbReference>
<dbReference type="InterPro" id="IPR016024">
    <property type="entry name" value="ARM-type_fold"/>
</dbReference>
<evidence type="ECO:0000256" key="1">
    <source>
        <dbReference type="SAM" id="MobiDB-lite"/>
    </source>
</evidence>
<protein>
    <recommendedName>
        <fullName evidence="9">Fanconi anemia group I protein</fullName>
    </recommendedName>
</protein>
<dbReference type="InterPro" id="IPR029310">
    <property type="entry name" value="FANCI_HD1"/>
</dbReference>
<dbReference type="PANTHER" id="PTHR21818">
    <property type="entry name" value="BC025462 PROTEIN"/>
    <property type="match status" value="1"/>
</dbReference>
<dbReference type="Pfam" id="PF14675">
    <property type="entry name" value="FANCI_S1"/>
    <property type="match status" value="1"/>
</dbReference>
<evidence type="ECO:0000259" key="4">
    <source>
        <dbReference type="Pfam" id="PF14678"/>
    </source>
</evidence>
<accession>A0AAV0P8E6</accession>
<comment type="caution">
    <text evidence="7">The sequence shown here is derived from an EMBL/GenBank/DDBJ whole genome shotgun (WGS) entry which is preliminary data.</text>
</comment>
<dbReference type="PANTHER" id="PTHR21818:SF0">
    <property type="entry name" value="FANCONI ANEMIA GROUP I PROTEIN"/>
    <property type="match status" value="1"/>
</dbReference>
<gene>
    <name evidence="7" type="ORF">LITE_LOCUS37381</name>
</gene>
<feature type="compositionally biased region" description="Acidic residues" evidence="1">
    <location>
        <begin position="1252"/>
        <end position="1262"/>
    </location>
</feature>
<sequence length="1280" mass="142180">MAAAVAAASDATTSLSSDGEPHPLTDIEIVQLAQRGELHPYLLTASSHSALLAHLQARSLSPAPSLAVSEYVLSLLSLISLSPDTPSLTSLLSALLSSYTRLFVSRQIPHDSNSSKTIGLFTTVLHSIAIDDLQSVVESIVDDLFGIESLEDAQILDFLPGCCNLIFQENRKEFVDSMLDKVMVSEWSKPLLIKLVSVVKEFLGIFDKGRGIEFVQKVFDGMPMIDLQDLPTLVYQLLVLASKGFNKREVLEGIVKYFGDEKRSRKVSSTVRQVEGTVLLHVNFAVKQDPSLVQEIIRLVKLDLRAFNHFTVAVLLSVARVRRFSENSIGALKMGLLNAYRDYKFANDCKWLTQELKEEYLQNVQTLEKAVLRAFSFVLLESSEEGSFGDPSDSDGLLGIKELSIRMLMTLFEVHDMARNEIIDQCKFRILCLKPERTIPITRLLGQLVQACPLPMSDHVPRLKELLDYFTHMPNKVATLLVAAIVPLAKHSRHLRDYMILVLRKAIFSREDAVRLAATNAIFRLILVERQSTRDGLFAFQDSSSQASSSQQNGMLPCGINGGALFHELSGLLRRCLCQQAKVREVIYSGLLKLVLVDPASGKLVLDFLLPHFLRFFKEARRNQSSESFSDALTKIRKFVRKGKLEGILGQNQDGSSFTSPEEEKNRCLALVLSGIIKVLLNSIAAELEKAPNSKATDLEKELSEFVDLLEPLEKDASPKQTGGRRGNVKSTATDTSAKVDSASRELIPFSTSNLLTLTQKAASLYTSGSQLASQKHPLKSSKIIAFVLNSCLHHLKSYSYHAEGKEDPLAVFVYGDVKLFGRPLLELTLLLKREKGKKDSEEKKENLYLALSCLKELILIALKKKDLTGLLDQLLSVCHSDDGSQLDDDNTEASRISDEDVRNQTMFIIKVCRPLLSQLLDVSAFREAEIVCDMISIIGTKLPCQWRKPHGAWAITLCKTQPVRNPKVARTILELSLRLTSSPEDLNFAQDLTKELLKFNPLDKDSQLEEAEASSDRYPILNTATSSAVTACILQAIEADIAEMDWAVKKLKTLTLMDQKSIHLPATKDTDDDELHSSSRAAFENRLHSKAEAVVKVLSSFVLMRLKDSQAEHLIRTTTKLYKHLSLMTKLAIAPKGCKQLSPSLAFQKLVEITCRQLTAPLYIFVADTQQESNAQGVNNNNNNNKGKGSRLMNKIKRENKCIPDLIFQVEDYERYLIRLSKVTRVNLLKNAKRSTARDFRIVDARQNVEPEPEAEADDGGESGGEGSDGGGAVSPSPS</sequence>
<feature type="domain" description="FANCI helical" evidence="5">
    <location>
        <begin position="291"/>
        <end position="372"/>
    </location>
</feature>
<dbReference type="Pfam" id="PF14678">
    <property type="entry name" value="FANCI_S4"/>
    <property type="match status" value="1"/>
</dbReference>
<dbReference type="InterPro" id="IPR029308">
    <property type="entry name" value="FANCI_S1"/>
</dbReference>
<feature type="compositionally biased region" description="Polar residues" evidence="1">
    <location>
        <begin position="729"/>
        <end position="739"/>
    </location>
</feature>
<evidence type="ECO:0000259" key="2">
    <source>
        <dbReference type="Pfam" id="PF14675"/>
    </source>
</evidence>
<dbReference type="Pfam" id="PF14680">
    <property type="entry name" value="FANCI_HD2"/>
    <property type="match status" value="1"/>
</dbReference>
<evidence type="ECO:0008006" key="9">
    <source>
        <dbReference type="Google" id="ProtNLM"/>
    </source>
</evidence>
<dbReference type="AlphaFoldDB" id="A0AAV0P8E6"/>
<evidence type="ECO:0000313" key="7">
    <source>
        <dbReference type="EMBL" id="CAI0467309.1"/>
    </source>
</evidence>
<proteinExistence type="predicted"/>
<dbReference type="GO" id="GO:0006281">
    <property type="term" value="P:DNA repair"/>
    <property type="evidence" value="ECO:0007669"/>
    <property type="project" value="InterPro"/>
</dbReference>
<name>A0AAV0P8E6_9ROSI</name>
<feature type="region of interest" description="Disordered" evidence="1">
    <location>
        <begin position="1242"/>
        <end position="1280"/>
    </location>
</feature>
<evidence type="ECO:0000259" key="5">
    <source>
        <dbReference type="Pfam" id="PF14679"/>
    </source>
</evidence>
<feature type="domain" description="FANCI solenoid 1" evidence="2">
    <location>
        <begin position="115"/>
        <end position="287"/>
    </location>
</feature>
<feature type="compositionally biased region" description="Gly residues" evidence="1">
    <location>
        <begin position="1263"/>
        <end position="1274"/>
    </location>
</feature>
<feature type="domain" description="FANCI helical" evidence="6">
    <location>
        <begin position="541"/>
        <end position="620"/>
    </location>
</feature>
<dbReference type="EMBL" id="CAMGYJ010000008">
    <property type="protein sequence ID" value="CAI0467309.1"/>
    <property type="molecule type" value="Genomic_DNA"/>
</dbReference>
<dbReference type="InterPro" id="IPR029314">
    <property type="entry name" value="FANCI_S4"/>
</dbReference>
<dbReference type="InterPro" id="IPR029315">
    <property type="entry name" value="FANCI_S2"/>
</dbReference>
<feature type="domain" description="FANCI solenoid 4" evidence="4">
    <location>
        <begin position="1006"/>
        <end position="1247"/>
    </location>
</feature>
<dbReference type="Pfam" id="PF14676">
    <property type="entry name" value="FANCI_S2"/>
    <property type="match status" value="1"/>
</dbReference>
<evidence type="ECO:0000259" key="6">
    <source>
        <dbReference type="Pfam" id="PF14680"/>
    </source>
</evidence>